<feature type="compositionally biased region" description="Acidic residues" evidence="1">
    <location>
        <begin position="700"/>
        <end position="715"/>
    </location>
</feature>
<accession>A0A135SQP6</accession>
<evidence type="ECO:0000313" key="3">
    <source>
        <dbReference type="EMBL" id="KXH38171.1"/>
    </source>
</evidence>
<dbReference type="SUPFAM" id="SSF50249">
    <property type="entry name" value="Nucleic acid-binding proteins"/>
    <property type="match status" value="1"/>
</dbReference>
<feature type="compositionally biased region" description="Polar residues" evidence="1">
    <location>
        <begin position="1356"/>
        <end position="1365"/>
    </location>
</feature>
<organism evidence="3 4">
    <name type="scientific">Colletotrichum simmondsii</name>
    <dbReference type="NCBI Taxonomy" id="703756"/>
    <lineage>
        <taxon>Eukaryota</taxon>
        <taxon>Fungi</taxon>
        <taxon>Dikarya</taxon>
        <taxon>Ascomycota</taxon>
        <taxon>Pezizomycotina</taxon>
        <taxon>Sordariomycetes</taxon>
        <taxon>Hypocreomycetidae</taxon>
        <taxon>Glomerellales</taxon>
        <taxon>Glomerellaceae</taxon>
        <taxon>Colletotrichum</taxon>
        <taxon>Colletotrichum acutatum species complex</taxon>
    </lineage>
</organism>
<evidence type="ECO:0000313" key="4">
    <source>
        <dbReference type="Proteomes" id="UP000070328"/>
    </source>
</evidence>
<feature type="compositionally biased region" description="Polar residues" evidence="1">
    <location>
        <begin position="241"/>
        <end position="251"/>
    </location>
</feature>
<dbReference type="Pfam" id="PF02765">
    <property type="entry name" value="POT1"/>
    <property type="match status" value="1"/>
</dbReference>
<evidence type="ECO:0000256" key="1">
    <source>
        <dbReference type="SAM" id="MobiDB-lite"/>
    </source>
</evidence>
<feature type="compositionally biased region" description="Polar residues" evidence="1">
    <location>
        <begin position="1412"/>
        <end position="1443"/>
    </location>
</feature>
<feature type="compositionally biased region" description="Polar residues" evidence="1">
    <location>
        <begin position="1518"/>
        <end position="1529"/>
    </location>
</feature>
<evidence type="ECO:0000259" key="2">
    <source>
        <dbReference type="SMART" id="SM00976"/>
    </source>
</evidence>
<feature type="compositionally biased region" description="Polar residues" evidence="1">
    <location>
        <begin position="716"/>
        <end position="727"/>
    </location>
</feature>
<gene>
    <name evidence="3" type="ORF">CSIM01_10486</name>
</gene>
<feature type="compositionally biased region" description="Acidic residues" evidence="1">
    <location>
        <begin position="867"/>
        <end position="877"/>
    </location>
</feature>
<dbReference type="InterPro" id="IPR011564">
    <property type="entry name" value="Telomer_end-bd_POT1/Cdc13"/>
</dbReference>
<proteinExistence type="predicted"/>
<feature type="compositionally biased region" description="Basic and acidic residues" evidence="1">
    <location>
        <begin position="1650"/>
        <end position="1681"/>
    </location>
</feature>
<dbReference type="CDD" id="cd04497">
    <property type="entry name" value="hPOT1_OB1_like"/>
    <property type="match status" value="1"/>
</dbReference>
<feature type="compositionally biased region" description="Acidic residues" evidence="1">
    <location>
        <begin position="800"/>
        <end position="816"/>
    </location>
</feature>
<feature type="region of interest" description="Disordered" evidence="1">
    <location>
        <begin position="468"/>
        <end position="916"/>
    </location>
</feature>
<dbReference type="Gene3D" id="2.40.50.140">
    <property type="entry name" value="Nucleic acid-binding proteins"/>
    <property type="match status" value="1"/>
</dbReference>
<feature type="compositionally biased region" description="Low complexity" evidence="1">
    <location>
        <begin position="559"/>
        <end position="568"/>
    </location>
</feature>
<feature type="region of interest" description="Disordered" evidence="1">
    <location>
        <begin position="1256"/>
        <end position="1297"/>
    </location>
</feature>
<feature type="compositionally biased region" description="Pro residues" evidence="1">
    <location>
        <begin position="654"/>
        <end position="663"/>
    </location>
</feature>
<dbReference type="OrthoDB" id="5363079at2759"/>
<feature type="compositionally biased region" description="Basic and acidic residues" evidence="1">
    <location>
        <begin position="1202"/>
        <end position="1217"/>
    </location>
</feature>
<feature type="region of interest" description="Disordered" evidence="1">
    <location>
        <begin position="1821"/>
        <end position="1854"/>
    </location>
</feature>
<feature type="domain" description="Telomeric single stranded DNA binding POT1/Cdc13" evidence="2">
    <location>
        <begin position="1715"/>
        <end position="1870"/>
    </location>
</feature>
<dbReference type="EMBL" id="JFBX01000470">
    <property type="protein sequence ID" value="KXH38171.1"/>
    <property type="molecule type" value="Genomic_DNA"/>
</dbReference>
<feature type="compositionally biased region" description="Basic and acidic residues" evidence="1">
    <location>
        <begin position="1457"/>
        <end position="1467"/>
    </location>
</feature>
<feature type="compositionally biased region" description="Low complexity" evidence="1">
    <location>
        <begin position="1321"/>
        <end position="1331"/>
    </location>
</feature>
<name>A0A135SQP6_9PEZI</name>
<feature type="compositionally biased region" description="Low complexity" evidence="1">
    <location>
        <begin position="1682"/>
        <end position="1699"/>
    </location>
</feature>
<feature type="compositionally biased region" description="Low complexity" evidence="1">
    <location>
        <begin position="1046"/>
        <end position="1064"/>
    </location>
</feature>
<keyword evidence="4" id="KW-1185">Reference proteome</keyword>
<dbReference type="Proteomes" id="UP000070328">
    <property type="component" value="Unassembled WGS sequence"/>
</dbReference>
<dbReference type="GO" id="GO:0000781">
    <property type="term" value="C:chromosome, telomeric region"/>
    <property type="evidence" value="ECO:0007669"/>
    <property type="project" value="InterPro"/>
</dbReference>
<feature type="region of interest" description="Disordered" evidence="1">
    <location>
        <begin position="385"/>
        <end position="424"/>
    </location>
</feature>
<feature type="compositionally biased region" description="Basic and acidic residues" evidence="1">
    <location>
        <begin position="540"/>
        <end position="558"/>
    </location>
</feature>
<feature type="compositionally biased region" description="Low complexity" evidence="1">
    <location>
        <begin position="945"/>
        <end position="968"/>
    </location>
</feature>
<sequence length="1898" mass="203441">MSGVPQPAAQQQLEAAEAIAIAQLSPALQDPKTRVVRGVVTITWPYSIVRKNIAFLLAEADFRLRRAKGQVRVEFAGSSAKAIADAALGSGDEIALSLDGVELVADDSKTRVPGTSLEWQLKFTERVLLQAKISDSEEVKVIDVDHPALPEPQPEELPVSVLESFQDVEETPAPIATPAKTPLSKRTVDQGLGADEFASPAFLKRARVSYGSLFDGGLDIFDEADDGAKARAKKKPKTGRYSSVWTYASRTPSPEPEAPEEEDTSMVEEQPTIATPSRPTMVDGACQTVEQETSPPRDVQVAAEARQDPSYWQTPSKSTMIDSGVQSDLPPSPNIGLTPLGFGPSPPMPIFTSAHEQYQTAFQQPPLDPVFGHDMEPHYGAEGPFHEHPSAYPEAGLDHSPMHGHYPATFLEEPHFGPDSVVTSQPLVEPIPAYQDHPQQHDLEAQPHHTVMVDGVAEPQQIPWGLTSAHYSRSPAKPAESGEVHEGRASSPQDADGETWDDGRERETRDDAEEEEALRVEDQMSEDQDGPEENFASRTYAERRHERGEEAASIEKESSPVGSGSSSESSEDSDEEAEHEADDTGGDYDITHFRNLSNNQDDDAGTDLESDYGQEEEEEILDPEDDEEAEESEDYDEEGYDEGDYDEDEDQENQPPPAAPRGGPPVVIDLLSDSEDEGEAPPPPQPAAAPRRQIPQYDGSADEMEDEDMDDEESQEGSARNEASQQGSSPQPSDAESEEDEASQVGTPTPKPRQAAVFSAPDLTTGSIGDDFETMSPVKLPHMAGIPHSSSRPTSRGESDDLEAELEKELEEEIAADDAGSDRQTPAPSEGMAGVEEGVVPSSPFNEDVGHAAPKQAVSSPVRTDVEDSEAEGEETFAVESPAAEESSPVRPVTATKKEAAVKSPMVEESSPVRPVSAAVESVVEDSSPVRPVAKEPAVKLMADESSPVRPVPVVEEAESSPVRPVAATKKKPAVKPMAEESSPVRPVPVTEEESSPVRPVTATKKKAAVKLPVAEESSPVRPVPVVEEESSPVRPVSAAKEDPAVESPVAEVSSPVRAVPAVEESPGPETEAADVQVAPEEEEDVGPEELVKDEAEGQSLPDQSEALATESLQARVEDAAEPEVAQPEDETVQPEVPVEDVSRQTPELEASNVEAHGQTEVQQADPDDKVTAKEQAPEHIEVTEAEAVEETVSVEATAHSSPKEAAPDHVEINETEITRMEVEETQPQSDDEDMEVSLIPDETTVQDFEEATVEVHMESDDEGSVEPADVDMGDPDDMSVDDEVSSNAADSDMELDDATQDLLIQSQLYEESMMYEEDQTVTTSITTTQVVEERPVSQGGDADDAHPETEVIETSRVTVETTITEPLETTDAQQAQIEDAMDVDELDDAKSTQMASPTPTPQSFEEKMVETETSQVDEQLTPRATQTVESFSQSFVETQATEVTVPDDAEPQTEQLAEHLDDKRPAESPAAAPVQPHEPLLDEEEEVEREKEAASPREADADAPSPINEESSRIRDSSAQPSEAQSSLIAEDPSEEVVSAAQQQPTPKRGGRGHRRTNSKDQDPSVKLARASIASRRSTRLSDRTTPDIHSSAAAAPVRGTAAAATTTSRGRSASLALKSDSPDGDAEEDTGVQPARTAAKSPSRAPKTAKEGVTKGSRDSVTKEAKTKESKAKEKETSKEAAASSSTSQPTEQSSAALKAQLTKSLRADVPDCVSLKVLRSHPGRTVDVLAVATTNPPEAKRAKGGPRGIMLAFNVTDHSIAPAQTVAVQIFRPHKAALPVIHQGDAVLLRNFSVMVLTRSGFGLRANDGSSWAVFETRRHGGEGQGGGDGSSADADAGDDLPQIRGPPVELSEGETGYAALLRRWYAGLDAKSLARLDKANEAAPAVGNVGKEGK</sequence>
<feature type="compositionally biased region" description="Low complexity" evidence="1">
    <location>
        <begin position="1010"/>
        <end position="1026"/>
    </location>
</feature>
<feature type="region of interest" description="Disordered" evidence="1">
    <location>
        <begin position="1316"/>
        <end position="1702"/>
    </location>
</feature>
<feature type="compositionally biased region" description="Acidic residues" evidence="1">
    <location>
        <begin position="600"/>
        <end position="652"/>
    </location>
</feature>
<feature type="compositionally biased region" description="Acidic residues" evidence="1">
    <location>
        <begin position="1260"/>
        <end position="1285"/>
    </location>
</feature>
<dbReference type="SMART" id="SM00976">
    <property type="entry name" value="Telo_bind"/>
    <property type="match status" value="1"/>
</dbReference>
<protein>
    <recommendedName>
        <fullName evidence="2">Telomeric single stranded DNA binding POT1/Cdc13 domain-containing protein</fullName>
    </recommendedName>
</protein>
<feature type="compositionally biased region" description="Acidic residues" evidence="1">
    <location>
        <begin position="569"/>
        <end position="586"/>
    </location>
</feature>
<feature type="compositionally biased region" description="Basic and acidic residues" evidence="1">
    <location>
        <begin position="1167"/>
        <end position="1183"/>
    </location>
</feature>
<comment type="caution">
    <text evidence="3">The sequence shown here is derived from an EMBL/GenBank/DDBJ whole genome shotgun (WGS) entry which is preliminary data.</text>
</comment>
<dbReference type="GO" id="GO:0000723">
    <property type="term" value="P:telomere maintenance"/>
    <property type="evidence" value="ECO:0007669"/>
    <property type="project" value="InterPro"/>
</dbReference>
<reference evidence="3 4" key="1">
    <citation type="submission" date="2014-02" db="EMBL/GenBank/DDBJ databases">
        <title>The genome sequence of Colletotrichum simmondsii CBS122122.</title>
        <authorList>
            <person name="Baroncelli R."/>
            <person name="Thon M.R."/>
        </authorList>
    </citation>
    <scope>NUCLEOTIDE SEQUENCE [LARGE SCALE GENOMIC DNA]</scope>
    <source>
        <strain evidence="3 4">CBS122122</strain>
    </source>
</reference>
<feature type="compositionally biased region" description="Basic and acidic residues" evidence="1">
    <location>
        <begin position="1489"/>
        <end position="1501"/>
    </location>
</feature>
<feature type="region of interest" description="Disordered" evidence="1">
    <location>
        <begin position="241"/>
        <end position="268"/>
    </location>
</feature>
<dbReference type="InterPro" id="IPR012340">
    <property type="entry name" value="NA-bd_OB-fold"/>
</dbReference>
<feature type="compositionally biased region" description="Polar residues" evidence="1">
    <location>
        <begin position="1392"/>
        <end position="1404"/>
    </location>
</feature>
<dbReference type="GO" id="GO:0003677">
    <property type="term" value="F:DNA binding"/>
    <property type="evidence" value="ECO:0007669"/>
    <property type="project" value="InterPro"/>
</dbReference>
<feature type="compositionally biased region" description="Low complexity" evidence="1">
    <location>
        <begin position="1592"/>
        <end position="1618"/>
    </location>
</feature>
<feature type="compositionally biased region" description="Acidic residues" evidence="1">
    <location>
        <begin position="523"/>
        <end position="532"/>
    </location>
</feature>
<feature type="region of interest" description="Disordered" evidence="1">
    <location>
        <begin position="939"/>
        <end position="1217"/>
    </location>
</feature>
<feature type="compositionally biased region" description="Acidic residues" evidence="1">
    <location>
        <begin position="257"/>
        <end position="266"/>
    </location>
</feature>